<sequence>MQDKDAKIKKLEADVQTMRDQLASSKDKDAKIKKLEADVQTMRDQLASSKASYSEKERELKAVLDQLEEEKATSANLRYETEQSGEEQKDMLLELEGFRE</sequence>
<feature type="region of interest" description="Disordered" evidence="1">
    <location>
        <begin position="74"/>
        <end position="100"/>
    </location>
</feature>
<feature type="compositionally biased region" description="Basic and acidic residues" evidence="1">
    <location>
        <begin position="86"/>
        <end position="100"/>
    </location>
</feature>
<gene>
    <name evidence="2" type="primary">Hypp9309</name>
    <name evidence="2" type="ORF">BLAG_LOCUS25688</name>
</gene>
<reference evidence="2" key="1">
    <citation type="submission" date="2022-01" db="EMBL/GenBank/DDBJ databases">
        <authorList>
            <person name="Braso-Vives M."/>
        </authorList>
    </citation>
    <scope>NUCLEOTIDE SEQUENCE</scope>
</reference>
<dbReference type="EMBL" id="CAKMNS010000002">
    <property type="protein sequence ID" value="CAH1274763.1"/>
    <property type="molecule type" value="Genomic_DNA"/>
</dbReference>
<evidence type="ECO:0000256" key="1">
    <source>
        <dbReference type="SAM" id="MobiDB-lite"/>
    </source>
</evidence>
<organism evidence="2 3">
    <name type="scientific">Branchiostoma lanceolatum</name>
    <name type="common">Common lancelet</name>
    <name type="synonym">Amphioxus lanceolatum</name>
    <dbReference type="NCBI Taxonomy" id="7740"/>
    <lineage>
        <taxon>Eukaryota</taxon>
        <taxon>Metazoa</taxon>
        <taxon>Chordata</taxon>
        <taxon>Cephalochordata</taxon>
        <taxon>Leptocardii</taxon>
        <taxon>Amphioxiformes</taxon>
        <taxon>Branchiostomatidae</taxon>
        <taxon>Branchiostoma</taxon>
    </lineage>
</organism>
<name>A0A8S4MLN9_BRALA</name>
<comment type="caution">
    <text evidence="2">The sequence shown here is derived from an EMBL/GenBank/DDBJ whole genome shotgun (WGS) entry which is preliminary data.</text>
</comment>
<protein>
    <submittedName>
        <fullName evidence="2">Hypp9309 protein</fullName>
    </submittedName>
</protein>
<dbReference type="Proteomes" id="UP000838412">
    <property type="component" value="Unassembled WGS sequence"/>
</dbReference>
<accession>A0A8S4MLN9</accession>
<feature type="non-terminal residue" evidence="2">
    <location>
        <position position="100"/>
    </location>
</feature>
<proteinExistence type="predicted"/>
<keyword evidence="3" id="KW-1185">Reference proteome</keyword>
<dbReference type="AlphaFoldDB" id="A0A8S4MLN9"/>
<evidence type="ECO:0000313" key="3">
    <source>
        <dbReference type="Proteomes" id="UP000838412"/>
    </source>
</evidence>
<evidence type="ECO:0000313" key="2">
    <source>
        <dbReference type="EMBL" id="CAH1274763.1"/>
    </source>
</evidence>